<gene>
    <name evidence="2" type="ORF">HMPREF9699_01128</name>
</gene>
<evidence type="ECO:0000313" key="3">
    <source>
        <dbReference type="Proteomes" id="UP000006085"/>
    </source>
</evidence>
<name>K1LQB5_9FLAO</name>
<sequence length="124" mass="14724">MKNIKIILFIIGCIFIIGYTFIWISGLGMRLPESEKQYYGFIREFQDSENVSINYEIDSAEITAQFIEINKKDTIYTSKDIKQLADNFVNKYKDVRLEKKYDSIMVRIHQKNVDTTFLYILKNE</sequence>
<dbReference type="RefSeq" id="WP_002663128.1">
    <property type="nucleotide sequence ID" value="NZ_JH932293.1"/>
</dbReference>
<comment type="caution">
    <text evidence="2">The sequence shown here is derived from an EMBL/GenBank/DDBJ whole genome shotgun (WGS) entry which is preliminary data.</text>
</comment>
<proteinExistence type="predicted"/>
<protein>
    <submittedName>
        <fullName evidence="2">Uncharacterized protein</fullName>
    </submittedName>
</protein>
<dbReference type="STRING" id="883096.HMPREF9699_01128"/>
<keyword evidence="3" id="KW-1185">Reference proteome</keyword>
<evidence type="ECO:0000313" key="2">
    <source>
        <dbReference type="EMBL" id="EKB57006.1"/>
    </source>
</evidence>
<accession>K1LQB5</accession>
<dbReference type="HOGENOM" id="CLU_1999454_0_0_10"/>
<dbReference type="Proteomes" id="UP000006085">
    <property type="component" value="Unassembled WGS sequence"/>
</dbReference>
<dbReference type="EMBL" id="AGYA01000021">
    <property type="protein sequence ID" value="EKB57006.1"/>
    <property type="molecule type" value="Genomic_DNA"/>
</dbReference>
<dbReference type="AlphaFoldDB" id="K1LQB5"/>
<feature type="transmembrane region" description="Helical" evidence="1">
    <location>
        <begin position="6"/>
        <end position="27"/>
    </location>
</feature>
<organism evidence="2 3">
    <name type="scientific">Bergeyella zoohelcum ATCC 43767</name>
    <dbReference type="NCBI Taxonomy" id="883096"/>
    <lineage>
        <taxon>Bacteria</taxon>
        <taxon>Pseudomonadati</taxon>
        <taxon>Bacteroidota</taxon>
        <taxon>Flavobacteriia</taxon>
        <taxon>Flavobacteriales</taxon>
        <taxon>Weeksellaceae</taxon>
        <taxon>Bergeyella</taxon>
    </lineage>
</organism>
<keyword evidence="1" id="KW-1133">Transmembrane helix</keyword>
<keyword evidence="1" id="KW-0472">Membrane</keyword>
<reference evidence="2 3" key="1">
    <citation type="submission" date="2012-07" db="EMBL/GenBank/DDBJ databases">
        <title>The Genome Sequence of Bergeyella zoohelcum ATCC 43767.</title>
        <authorList>
            <consortium name="The Broad Institute Genome Sequencing Platform"/>
            <person name="Earl A."/>
            <person name="Ward D."/>
            <person name="Feldgarden M."/>
            <person name="Gevers D."/>
            <person name="Huys G."/>
            <person name="Walker B."/>
            <person name="Young S.K."/>
            <person name="Zeng Q."/>
            <person name="Gargeya S."/>
            <person name="Fitzgerald M."/>
            <person name="Haas B."/>
            <person name="Abouelleil A."/>
            <person name="Alvarado L."/>
            <person name="Arachchi H.M."/>
            <person name="Berlin A.M."/>
            <person name="Chapman S.B."/>
            <person name="Goldberg J."/>
            <person name="Griggs A."/>
            <person name="Gujja S."/>
            <person name="Hansen M."/>
            <person name="Howarth C."/>
            <person name="Imamovic A."/>
            <person name="Larimer J."/>
            <person name="McCowen C."/>
            <person name="Montmayeur A."/>
            <person name="Murphy C."/>
            <person name="Neiman D."/>
            <person name="Pearson M."/>
            <person name="Priest M."/>
            <person name="Roberts A."/>
            <person name="Saif S."/>
            <person name="Shea T."/>
            <person name="Sisk P."/>
            <person name="Sykes S."/>
            <person name="Wortman J."/>
            <person name="Nusbaum C."/>
            <person name="Birren B."/>
        </authorList>
    </citation>
    <scope>NUCLEOTIDE SEQUENCE [LARGE SCALE GENOMIC DNA]</scope>
    <source>
        <strain evidence="2 3">ATCC 43767</strain>
    </source>
</reference>
<keyword evidence="1" id="KW-0812">Transmembrane</keyword>
<evidence type="ECO:0000256" key="1">
    <source>
        <dbReference type="SAM" id="Phobius"/>
    </source>
</evidence>